<reference evidence="2 3" key="1">
    <citation type="submission" date="2017-04" db="EMBL/GenBank/DDBJ databases">
        <authorList>
            <person name="Afonso C.L."/>
            <person name="Miller P.J."/>
            <person name="Scott M.A."/>
            <person name="Spackman E."/>
            <person name="Goraichik I."/>
            <person name="Dimitrov K.M."/>
            <person name="Suarez D.L."/>
            <person name="Swayne D.E."/>
        </authorList>
    </citation>
    <scope>NUCLEOTIDE SEQUENCE [LARGE SCALE GENOMIC DNA]</scope>
</reference>
<proteinExistence type="predicted"/>
<organism evidence="2 3">
    <name type="scientific">Maudiozyma saulgeensis</name>
    <dbReference type="NCBI Taxonomy" id="1789683"/>
    <lineage>
        <taxon>Eukaryota</taxon>
        <taxon>Fungi</taxon>
        <taxon>Dikarya</taxon>
        <taxon>Ascomycota</taxon>
        <taxon>Saccharomycotina</taxon>
        <taxon>Saccharomycetes</taxon>
        <taxon>Saccharomycetales</taxon>
        <taxon>Saccharomycetaceae</taxon>
        <taxon>Maudiozyma</taxon>
    </lineage>
</organism>
<dbReference type="STRING" id="1789683.A0A1X7R851"/>
<feature type="region of interest" description="Disordered" evidence="1">
    <location>
        <begin position="80"/>
        <end position="108"/>
    </location>
</feature>
<keyword evidence="3" id="KW-1185">Reference proteome</keyword>
<evidence type="ECO:0000313" key="3">
    <source>
        <dbReference type="Proteomes" id="UP000196158"/>
    </source>
</evidence>
<evidence type="ECO:0000256" key="1">
    <source>
        <dbReference type="SAM" id="MobiDB-lite"/>
    </source>
</evidence>
<accession>A0A1X7R851</accession>
<sequence>MSPGNSKNCVIKKKSKRAIIKTWFHGPEKQFIHDKSLLCLENNLDSASQTASCSVRSKGQSPPQIYDLKDSAKTFPDIQENEEPVKKDVNPSDNVKENVEKEDNLEDDDFDEEIERKKSRGLSRKRLGELRETFKINLERITHSHGKFSLRMNMPDDESDFGDSTNVTIKTTESEAKGTLSCYQSFRTNPKDLSILYDYAMNTSLGELQKTSNDSKKSTFQGSLFRKLVYQDLSNEDFLEKFRNSSNTVPIEKLDLFKNDSTSSLYSSIYDFGDYSDESDDDDNYSERNAMIQAISPAAVNISTLLENPENTKRSTKRLLSIDRAEGTKRQRFDTNKELFIDSLFKQKNANTEFLSAIGNTSHPIPSLENADVESSNNTNNSTEIDHFLIQPKNINPASDEEYSSVPSLVPEEKSTSTSRITSDSSQLYTIPTFRNDTKSLNIANIVSNLRNGSIDTTRLKCRNAGDGMNTVSYRDEHFYDSLPDKYFCDESIDESIDENENLTNDEVEDRETTFALSHPYDTVRSFHTGLEDLSVINNEGTSVRFNDHSKLFVYTPKRKNLVHSRNEHQLLDSEKNQSLKSILKTKDHISTEIENARAICCDSVNVKSFIQSLNDYEEKRLTDDKNNAISRENQISRYYSKETSSNRSVIVSVQSCGSDS</sequence>
<dbReference type="OrthoDB" id="4035955at2759"/>
<name>A0A1X7R851_9SACH</name>
<dbReference type="AlphaFoldDB" id="A0A1X7R851"/>
<evidence type="ECO:0000313" key="2">
    <source>
        <dbReference type="EMBL" id="SMN21416.1"/>
    </source>
</evidence>
<dbReference type="EMBL" id="FXLY01000008">
    <property type="protein sequence ID" value="SMN21416.1"/>
    <property type="molecule type" value="Genomic_DNA"/>
</dbReference>
<feature type="compositionally biased region" description="Basic and acidic residues" evidence="1">
    <location>
        <begin position="83"/>
        <end position="102"/>
    </location>
</feature>
<protein>
    <submittedName>
        <fullName evidence="2">Similar to Saccharomyces cerevisiae YBR045C GIP1 Meiosis-specific regulatory subunit of the Glc7p protein phosphatase</fullName>
    </submittedName>
</protein>
<dbReference type="Proteomes" id="UP000196158">
    <property type="component" value="Unassembled WGS sequence"/>
</dbReference>
<gene>
    <name evidence="2" type="ORF">KASA_0K00638G</name>
</gene>